<reference evidence="8 9" key="1">
    <citation type="submission" date="2018-08" db="EMBL/GenBank/DDBJ databases">
        <title>A genome reference for cultivated species of the human gut microbiota.</title>
        <authorList>
            <person name="Zou Y."/>
            <person name="Xue W."/>
            <person name="Luo G."/>
        </authorList>
    </citation>
    <scope>NUCLEOTIDE SEQUENCE [LARGE SCALE GENOMIC DNA]</scope>
    <source>
        <strain evidence="8 9">AF28-26</strain>
    </source>
</reference>
<dbReference type="GO" id="GO:0046872">
    <property type="term" value="F:metal ion binding"/>
    <property type="evidence" value="ECO:0007669"/>
    <property type="project" value="InterPro"/>
</dbReference>
<dbReference type="GO" id="GO:0006096">
    <property type="term" value="P:glycolytic process"/>
    <property type="evidence" value="ECO:0007669"/>
    <property type="project" value="UniProtKB-KW"/>
</dbReference>
<comment type="function">
    <text evidence="2">Catalyzes the interconversion of 2-phosphoglycerate and 3-phosphoglycerate.</text>
</comment>
<protein>
    <submittedName>
        <fullName evidence="8">Cofactor-independent phosphoglycerate mutase</fullName>
    </submittedName>
</protein>
<evidence type="ECO:0000259" key="7">
    <source>
        <dbReference type="Pfam" id="PF01676"/>
    </source>
</evidence>
<evidence type="ECO:0000313" key="9">
    <source>
        <dbReference type="Proteomes" id="UP000284751"/>
    </source>
</evidence>
<dbReference type="NCBIfam" id="TIGR00306">
    <property type="entry name" value="apgM"/>
    <property type="match status" value="1"/>
</dbReference>
<comment type="similarity">
    <text evidence="4">Belongs to the BPG-independent phosphoglycerate mutase family. A-PGAM subfamily.</text>
</comment>
<feature type="domain" description="Metalloenzyme" evidence="7">
    <location>
        <begin position="1"/>
        <end position="399"/>
    </location>
</feature>
<dbReference type="InterPro" id="IPR004456">
    <property type="entry name" value="Pglycerate_mutase_ApgM"/>
</dbReference>
<comment type="pathway">
    <text evidence="3">Carbohydrate degradation.</text>
</comment>
<comment type="caution">
    <text evidence="8">The sequence shown here is derived from an EMBL/GenBank/DDBJ whole genome shotgun (WGS) entry which is preliminary data.</text>
</comment>
<evidence type="ECO:0000256" key="6">
    <source>
        <dbReference type="ARBA" id="ARBA00023235"/>
    </source>
</evidence>
<dbReference type="EMBL" id="QRTC01000058">
    <property type="protein sequence ID" value="RGQ36054.1"/>
    <property type="molecule type" value="Genomic_DNA"/>
</dbReference>
<dbReference type="PANTHER" id="PTHR31209">
    <property type="entry name" value="COFACTOR-INDEPENDENT PHOSPHOGLYCERATE MUTASE"/>
    <property type="match status" value="1"/>
</dbReference>
<keyword evidence="6" id="KW-0413">Isomerase</keyword>
<dbReference type="InterPro" id="IPR006124">
    <property type="entry name" value="Metalloenzyme"/>
</dbReference>
<dbReference type="AlphaFoldDB" id="A0A412AV76"/>
<sequence>MKYAVVLCDGMADYPISALKDQTPMSVAKKPCMDFLSSKGQVGLVKTVPDGMKPGSDVANLSVMGYDPAQYYTGRSPLEAASIGIDLQDTDVTLRCNLVTLSEDHSYQDKIMVDYCADDISSQEAKILIEYIQEKLGSEIFHFYPGVSYRHCLVWKNGQPHPGTLTPPHDITDRKITQYIPNGPYVSELYNLMVQSYNLLKSHPVNLDRIKRGKRPANSIWLWGEGQRPRLDSFESKFHKKGSVVSAVDLIKGIGLCAKMSSVDVDGATGYIDTNFTGKMEAALQEFRKGQDFVYIHVEAPDECGHRGEMENKIKAIELIDEKVLTPLTAALRETGPFRIMVLPDHPTPLSTKTHASDPVPYLIYDSAQEQCSGVSCFCEETAKQTGNYVEAGPMLIEKLFSSIQA</sequence>
<organism evidence="8 9">
    <name type="scientific">[Clostridium] leptum</name>
    <dbReference type="NCBI Taxonomy" id="1535"/>
    <lineage>
        <taxon>Bacteria</taxon>
        <taxon>Bacillati</taxon>
        <taxon>Bacillota</taxon>
        <taxon>Clostridia</taxon>
        <taxon>Eubacteriales</taxon>
        <taxon>Oscillospiraceae</taxon>
        <taxon>Oscillospiraceae incertae sedis</taxon>
    </lineage>
</organism>
<comment type="catalytic activity">
    <reaction evidence="1">
        <text>(2R)-2-phosphoglycerate = (2R)-3-phosphoglycerate</text>
        <dbReference type="Rhea" id="RHEA:15901"/>
        <dbReference type="ChEBI" id="CHEBI:58272"/>
        <dbReference type="ChEBI" id="CHEBI:58289"/>
        <dbReference type="EC" id="5.4.2.12"/>
    </reaction>
</comment>
<dbReference type="Pfam" id="PF01676">
    <property type="entry name" value="Metalloenzyme"/>
    <property type="match status" value="1"/>
</dbReference>
<accession>A0A412AV76</accession>
<dbReference type="SUPFAM" id="SSF53649">
    <property type="entry name" value="Alkaline phosphatase-like"/>
    <property type="match status" value="1"/>
</dbReference>
<evidence type="ECO:0000256" key="2">
    <source>
        <dbReference type="ARBA" id="ARBA00002315"/>
    </source>
</evidence>
<dbReference type="InterPro" id="IPR017850">
    <property type="entry name" value="Alkaline_phosphatase_core_sf"/>
</dbReference>
<gene>
    <name evidence="8" type="ORF">DWY99_11930</name>
</gene>
<dbReference type="InterPro" id="IPR023665">
    <property type="entry name" value="ApgAM_prokaryotes"/>
</dbReference>
<evidence type="ECO:0000256" key="5">
    <source>
        <dbReference type="ARBA" id="ARBA00023152"/>
    </source>
</evidence>
<evidence type="ECO:0000256" key="1">
    <source>
        <dbReference type="ARBA" id="ARBA00000370"/>
    </source>
</evidence>
<evidence type="ECO:0000256" key="3">
    <source>
        <dbReference type="ARBA" id="ARBA00004921"/>
    </source>
</evidence>
<dbReference type="Gene3D" id="3.40.720.10">
    <property type="entry name" value="Alkaline Phosphatase, subunit A"/>
    <property type="match status" value="1"/>
</dbReference>
<dbReference type="PANTHER" id="PTHR31209:SF4">
    <property type="entry name" value="2,3-BISPHOSPHOGLYCERATE-INDEPENDENT PHOSPHOGLYCERATE MUTASE"/>
    <property type="match status" value="1"/>
</dbReference>
<dbReference type="NCBIfam" id="NF003242">
    <property type="entry name" value="PRK04200.1"/>
    <property type="match status" value="1"/>
</dbReference>
<dbReference type="InterPro" id="IPR042253">
    <property type="entry name" value="Pglycerate_mutase_ApgM_sf"/>
</dbReference>
<name>A0A412AV76_9FIRM</name>
<dbReference type="Proteomes" id="UP000284751">
    <property type="component" value="Unassembled WGS sequence"/>
</dbReference>
<dbReference type="GO" id="GO:0004619">
    <property type="term" value="F:phosphoglycerate mutase activity"/>
    <property type="evidence" value="ECO:0007669"/>
    <property type="project" value="UniProtKB-EC"/>
</dbReference>
<dbReference type="Pfam" id="PF10143">
    <property type="entry name" value="PhosphMutase"/>
    <property type="match status" value="1"/>
</dbReference>
<keyword evidence="5" id="KW-0324">Glycolysis</keyword>
<evidence type="ECO:0000313" key="8">
    <source>
        <dbReference type="EMBL" id="RGQ36054.1"/>
    </source>
</evidence>
<dbReference type="PIRSF" id="PIRSF006392">
    <property type="entry name" value="IPGAM_arch"/>
    <property type="match status" value="1"/>
</dbReference>
<dbReference type="CDD" id="cd16011">
    <property type="entry name" value="iPGM_like"/>
    <property type="match status" value="1"/>
</dbReference>
<proteinExistence type="inferred from homology"/>
<dbReference type="NCBIfam" id="TIGR02535">
    <property type="entry name" value="hyp_Hser_kinase"/>
    <property type="match status" value="1"/>
</dbReference>
<dbReference type="Gene3D" id="3.30.70.2130">
    <property type="entry name" value="Metalloenzyme domain"/>
    <property type="match status" value="1"/>
</dbReference>
<evidence type="ECO:0000256" key="4">
    <source>
        <dbReference type="ARBA" id="ARBA00005524"/>
    </source>
</evidence>